<dbReference type="EMBL" id="JXCQ01000003">
    <property type="protein sequence ID" value="KIR24165.1"/>
    <property type="molecule type" value="Genomic_DNA"/>
</dbReference>
<dbReference type="Proteomes" id="UP000032210">
    <property type="component" value="Unassembled WGS sequence"/>
</dbReference>
<dbReference type="InterPro" id="IPR020518">
    <property type="entry name" value="Tscrpt_reg_PrtN"/>
</dbReference>
<dbReference type="AlphaFoldDB" id="A0A0D0TTM5"/>
<sequence length="108" mass="12361">MSNNSQTPLRLQPAPDSATVEMLHRLFGDVLIPLEKLRVHYFKNLNEKTFTEAINSGRIQLPVTTLDHSVKALRYAHIKHVAALIDIRAYRADEDMPRPRTDSTEPEQ</sequence>
<dbReference type="GO" id="GO:0006355">
    <property type="term" value="P:regulation of DNA-templated transcription"/>
    <property type="evidence" value="ECO:0007669"/>
    <property type="project" value="InterPro"/>
</dbReference>
<gene>
    <name evidence="1" type="ORF">PFLU3_03960</name>
</gene>
<evidence type="ECO:0000313" key="2">
    <source>
        <dbReference type="Proteomes" id="UP000032210"/>
    </source>
</evidence>
<organism evidence="1 2">
    <name type="scientific">Pseudomonas fluorescens</name>
    <dbReference type="NCBI Taxonomy" id="294"/>
    <lineage>
        <taxon>Bacteria</taxon>
        <taxon>Pseudomonadati</taxon>
        <taxon>Pseudomonadota</taxon>
        <taxon>Gammaproteobacteria</taxon>
        <taxon>Pseudomonadales</taxon>
        <taxon>Pseudomonadaceae</taxon>
        <taxon>Pseudomonas</taxon>
    </lineage>
</organism>
<name>A0A0D0TTM5_PSEFL</name>
<evidence type="ECO:0000313" key="1">
    <source>
        <dbReference type="EMBL" id="KIR24165.1"/>
    </source>
</evidence>
<accession>A0A0D0TTM5</accession>
<protein>
    <submittedName>
        <fullName evidence="1">Pyocin activator protein PrtN</fullName>
    </submittedName>
</protein>
<proteinExistence type="predicted"/>
<reference evidence="1 2" key="1">
    <citation type="submission" date="2015-01" db="EMBL/GenBank/DDBJ databases">
        <title>Genome sequence of the beneficial rhizobacterium Pseudomonas fluorescens 2-79.</title>
        <authorList>
            <person name="Thuermer A."/>
            <person name="Daniel R."/>
        </authorList>
    </citation>
    <scope>NUCLEOTIDE SEQUENCE [LARGE SCALE GENOMIC DNA]</scope>
    <source>
        <strain evidence="1 2">2-79</strain>
    </source>
</reference>
<dbReference type="Pfam" id="PF11112">
    <property type="entry name" value="PyocinActivator"/>
    <property type="match status" value="1"/>
</dbReference>
<comment type="caution">
    <text evidence="1">The sequence shown here is derived from an EMBL/GenBank/DDBJ whole genome shotgun (WGS) entry which is preliminary data.</text>
</comment>
<dbReference type="PATRIC" id="fig|294.125.peg.401"/>
<dbReference type="RefSeq" id="WP_043046657.1">
    <property type="nucleotide sequence ID" value="NZ_JXCQ01000003.1"/>
</dbReference>